<keyword evidence="3" id="KW-0732">Signal</keyword>
<evidence type="ECO:0000259" key="4">
    <source>
        <dbReference type="Pfam" id="PF22384"/>
    </source>
</evidence>
<keyword evidence="6" id="KW-1185">Reference proteome</keyword>
<dbReference type="Gene3D" id="3.40.190.10">
    <property type="entry name" value="Periplasmic binding protein-like II"/>
    <property type="match status" value="2"/>
</dbReference>
<dbReference type="GO" id="GO:0042597">
    <property type="term" value="C:periplasmic space"/>
    <property type="evidence" value="ECO:0007669"/>
    <property type="project" value="UniProtKB-SubCell"/>
</dbReference>
<comment type="caution">
    <text evidence="5">The sequence shown here is derived from an EMBL/GenBank/DDBJ whole genome shotgun (WGS) entry which is preliminary data.</text>
</comment>
<dbReference type="STRING" id="1048983.EL17_01905"/>
<dbReference type="Pfam" id="PF22384">
    <property type="entry name" value="PBP2_Ca3427_like"/>
    <property type="match status" value="1"/>
</dbReference>
<gene>
    <name evidence="5" type="ORF">EL17_01905</name>
</gene>
<dbReference type="RefSeq" id="WP_035070042.1">
    <property type="nucleotide sequence ID" value="NZ_JMIH01000013.1"/>
</dbReference>
<name>A0A074L652_9BACT</name>
<evidence type="ECO:0000256" key="1">
    <source>
        <dbReference type="ARBA" id="ARBA00004418"/>
    </source>
</evidence>
<reference evidence="5 6" key="1">
    <citation type="submission" date="2014-04" db="EMBL/GenBank/DDBJ databases">
        <title>Characterization and application of a salt tolerant electro-active bacterium.</title>
        <authorList>
            <person name="Yang L."/>
            <person name="Wei S."/>
            <person name="Tay Q.X.M."/>
        </authorList>
    </citation>
    <scope>NUCLEOTIDE SEQUENCE [LARGE SCALE GENOMIC DNA]</scope>
    <source>
        <strain evidence="5 6">LY1</strain>
    </source>
</reference>
<organism evidence="5 6">
    <name type="scientific">Anditalea andensis</name>
    <dbReference type="NCBI Taxonomy" id="1048983"/>
    <lineage>
        <taxon>Bacteria</taxon>
        <taxon>Pseudomonadati</taxon>
        <taxon>Bacteroidota</taxon>
        <taxon>Cytophagia</taxon>
        <taxon>Cytophagales</taxon>
        <taxon>Cytophagaceae</taxon>
        <taxon>Anditalea</taxon>
    </lineage>
</organism>
<evidence type="ECO:0000313" key="5">
    <source>
        <dbReference type="EMBL" id="KEO75318.1"/>
    </source>
</evidence>
<proteinExistence type="inferred from homology"/>
<comment type="similarity">
    <text evidence="2">Belongs to the bacterial solute-binding protein SsuA/TauA family.</text>
</comment>
<dbReference type="AlphaFoldDB" id="A0A074L652"/>
<dbReference type="PANTHER" id="PTHR30024:SF47">
    <property type="entry name" value="TAURINE-BINDING PERIPLASMIC PROTEIN"/>
    <property type="match status" value="1"/>
</dbReference>
<accession>A0A074L652</accession>
<sequence>MQTINITGVPEHFNFPWKKIIESQPISEVELKWIDEPRGSGAMNQAIREEITDLAIILTESFIKDVSEGNKGKIIGFHVQSPLTWGIHIPAAAPVEDISQLKDTPFLISRYGSGSHLMAYLLTKQHQWDPKSLQFDIIHNLEGAREAFKSGEVRTFLWEKFTTKPYVDKGEMKRIGEIPTPWPCFVIVASAAALEKYPEQIKAIQKELYKISALIQEEKKSFTDQISLYYQIKPADIEAWLEQTEWAIDASISKAALEQTMQILLDLDLIDNKMTLDELVAEDFVELI</sequence>
<feature type="domain" description="Ca3427-like PBP 2" evidence="4">
    <location>
        <begin position="97"/>
        <end position="178"/>
    </location>
</feature>
<comment type="subcellular location">
    <subcellularLocation>
        <location evidence="1">Periplasm</location>
    </subcellularLocation>
</comment>
<dbReference type="Proteomes" id="UP000027821">
    <property type="component" value="Unassembled WGS sequence"/>
</dbReference>
<dbReference type="PANTHER" id="PTHR30024">
    <property type="entry name" value="ALIPHATIC SULFONATES-BINDING PROTEIN-RELATED"/>
    <property type="match status" value="1"/>
</dbReference>
<dbReference type="EMBL" id="JMIH01000013">
    <property type="protein sequence ID" value="KEO75318.1"/>
    <property type="molecule type" value="Genomic_DNA"/>
</dbReference>
<dbReference type="eggNOG" id="COG2358">
    <property type="taxonomic scope" value="Bacteria"/>
</dbReference>
<dbReference type="OrthoDB" id="6191474at2"/>
<evidence type="ECO:0000313" key="6">
    <source>
        <dbReference type="Proteomes" id="UP000027821"/>
    </source>
</evidence>
<protein>
    <submittedName>
        <fullName evidence="5">ABC transporter substrate-binding protein</fullName>
    </submittedName>
</protein>
<dbReference type="SUPFAM" id="SSF53850">
    <property type="entry name" value="Periplasmic binding protein-like II"/>
    <property type="match status" value="1"/>
</dbReference>
<evidence type="ECO:0000256" key="3">
    <source>
        <dbReference type="ARBA" id="ARBA00022729"/>
    </source>
</evidence>
<evidence type="ECO:0000256" key="2">
    <source>
        <dbReference type="ARBA" id="ARBA00010742"/>
    </source>
</evidence>
<dbReference type="InterPro" id="IPR054364">
    <property type="entry name" value="Ca3427-like_PBP2"/>
</dbReference>